<evidence type="ECO:0000256" key="11">
    <source>
        <dbReference type="ARBA" id="ARBA00023052"/>
    </source>
</evidence>
<organism evidence="18 19">
    <name type="scientific">SAR86 cluster bacterium</name>
    <dbReference type="NCBI Taxonomy" id="2030880"/>
    <lineage>
        <taxon>Bacteria</taxon>
        <taxon>Pseudomonadati</taxon>
        <taxon>Pseudomonadota</taxon>
        <taxon>Gammaproteobacteria</taxon>
        <taxon>SAR86 cluster</taxon>
    </lineage>
</organism>
<dbReference type="InterPro" id="IPR029061">
    <property type="entry name" value="THDP-binding"/>
</dbReference>
<name>A0A2A5AEP7_9GAMM</name>
<dbReference type="Pfam" id="PF02776">
    <property type="entry name" value="TPP_enzyme_N"/>
    <property type="match status" value="1"/>
</dbReference>
<dbReference type="InterPro" id="IPR012001">
    <property type="entry name" value="Thiamin_PyroP_enz_TPP-bd_dom"/>
</dbReference>
<keyword evidence="12 14" id="KW-0100">Branched-chain amino acid biosynthesis</keyword>
<comment type="cofactor">
    <cofactor evidence="14">
        <name>Mg(2+)</name>
        <dbReference type="ChEBI" id="CHEBI:18420"/>
    </cofactor>
    <text evidence="14">Binds 1 Mg(2+) ion per subunit.</text>
</comment>
<gene>
    <name evidence="18" type="ORF">COA96_17475</name>
</gene>
<dbReference type="InterPro" id="IPR012000">
    <property type="entry name" value="Thiamin_PyroP_enz_cen_dom"/>
</dbReference>
<evidence type="ECO:0000256" key="12">
    <source>
        <dbReference type="ARBA" id="ARBA00023304"/>
    </source>
</evidence>
<evidence type="ECO:0000256" key="9">
    <source>
        <dbReference type="ARBA" id="ARBA00022827"/>
    </source>
</evidence>
<dbReference type="InterPro" id="IPR012846">
    <property type="entry name" value="Acetolactate_synth_lsu"/>
</dbReference>
<comment type="pathway">
    <text evidence="1 14">Amino-acid biosynthesis; L-isoleucine biosynthesis; L-isoleucine from 2-oxobutanoate: step 1/4.</text>
</comment>
<dbReference type="Gene3D" id="3.40.50.970">
    <property type="match status" value="2"/>
</dbReference>
<dbReference type="PANTHER" id="PTHR18968:SF13">
    <property type="entry name" value="ACETOLACTATE SYNTHASE CATALYTIC SUBUNIT, MITOCHONDRIAL"/>
    <property type="match status" value="1"/>
</dbReference>
<dbReference type="GO" id="GO:0009097">
    <property type="term" value="P:isoleucine biosynthetic process"/>
    <property type="evidence" value="ECO:0007669"/>
    <property type="project" value="UniProtKB-UniPathway"/>
</dbReference>
<feature type="domain" description="Thiamine pyrophosphate enzyme N-terminal TPP-binding" evidence="17">
    <location>
        <begin position="5"/>
        <end position="118"/>
    </location>
</feature>
<evidence type="ECO:0000256" key="1">
    <source>
        <dbReference type="ARBA" id="ARBA00004974"/>
    </source>
</evidence>
<keyword evidence="10 14" id="KW-0460">Magnesium</keyword>
<dbReference type="EMBL" id="NVVJ01000104">
    <property type="protein sequence ID" value="PCJ17792.1"/>
    <property type="molecule type" value="Genomic_DNA"/>
</dbReference>
<evidence type="ECO:0000256" key="6">
    <source>
        <dbReference type="ARBA" id="ARBA00022630"/>
    </source>
</evidence>
<evidence type="ECO:0000256" key="2">
    <source>
        <dbReference type="ARBA" id="ARBA00005025"/>
    </source>
</evidence>
<dbReference type="FunFam" id="3.40.50.1220:FF:000008">
    <property type="entry name" value="Acetolactate synthase"/>
    <property type="match status" value="1"/>
</dbReference>
<dbReference type="UniPathway" id="UPA00047">
    <property type="reaction ID" value="UER00055"/>
</dbReference>
<dbReference type="GO" id="GO:0000287">
    <property type="term" value="F:magnesium ion binding"/>
    <property type="evidence" value="ECO:0007669"/>
    <property type="project" value="UniProtKB-UniRule"/>
</dbReference>
<evidence type="ECO:0000256" key="10">
    <source>
        <dbReference type="ARBA" id="ARBA00022842"/>
    </source>
</evidence>
<keyword evidence="11 14" id="KW-0786">Thiamine pyrophosphate</keyword>
<evidence type="ECO:0000256" key="5">
    <source>
        <dbReference type="ARBA" id="ARBA00022605"/>
    </source>
</evidence>
<evidence type="ECO:0000256" key="7">
    <source>
        <dbReference type="ARBA" id="ARBA00022679"/>
    </source>
</evidence>
<dbReference type="PANTHER" id="PTHR18968">
    <property type="entry name" value="THIAMINE PYROPHOSPHATE ENZYMES"/>
    <property type="match status" value="1"/>
</dbReference>
<keyword evidence="9" id="KW-0274">FAD</keyword>
<evidence type="ECO:0000256" key="13">
    <source>
        <dbReference type="ARBA" id="ARBA00048670"/>
    </source>
</evidence>
<dbReference type="AlphaFoldDB" id="A0A2A5AEP7"/>
<reference evidence="19" key="1">
    <citation type="submission" date="2017-08" db="EMBL/GenBank/DDBJ databases">
        <title>A dynamic microbial community with high functional redundancy inhabits the cold, oxic subseafloor aquifer.</title>
        <authorList>
            <person name="Tully B.J."/>
            <person name="Wheat C.G."/>
            <person name="Glazer B.T."/>
            <person name="Huber J.A."/>
        </authorList>
    </citation>
    <scope>NUCLEOTIDE SEQUENCE [LARGE SCALE GENOMIC DNA]</scope>
</reference>
<dbReference type="InterPro" id="IPR039368">
    <property type="entry name" value="AHAS_TPP"/>
</dbReference>
<dbReference type="NCBIfam" id="TIGR00118">
    <property type="entry name" value="acolac_lg"/>
    <property type="match status" value="1"/>
</dbReference>
<dbReference type="Proteomes" id="UP000218327">
    <property type="component" value="Unassembled WGS sequence"/>
</dbReference>
<feature type="domain" description="Thiamine pyrophosphate enzyme central" evidence="15">
    <location>
        <begin position="196"/>
        <end position="331"/>
    </location>
</feature>
<comment type="catalytic activity">
    <reaction evidence="13 14">
        <text>2 pyruvate + H(+) = (2S)-2-acetolactate + CO2</text>
        <dbReference type="Rhea" id="RHEA:25249"/>
        <dbReference type="ChEBI" id="CHEBI:15361"/>
        <dbReference type="ChEBI" id="CHEBI:15378"/>
        <dbReference type="ChEBI" id="CHEBI:16526"/>
        <dbReference type="ChEBI" id="CHEBI:58476"/>
        <dbReference type="EC" id="2.2.1.6"/>
    </reaction>
</comment>
<keyword evidence="8 14" id="KW-0479">Metal-binding</keyword>
<evidence type="ECO:0000313" key="18">
    <source>
        <dbReference type="EMBL" id="PCJ17792.1"/>
    </source>
</evidence>
<comment type="caution">
    <text evidence="18">The sequence shown here is derived from an EMBL/GenBank/DDBJ whole genome shotgun (WGS) entry which is preliminary data.</text>
</comment>
<evidence type="ECO:0000259" key="17">
    <source>
        <dbReference type="Pfam" id="PF02776"/>
    </source>
</evidence>
<dbReference type="InterPro" id="IPR045229">
    <property type="entry name" value="TPP_enz"/>
</dbReference>
<dbReference type="GO" id="GO:0009099">
    <property type="term" value="P:L-valine biosynthetic process"/>
    <property type="evidence" value="ECO:0007669"/>
    <property type="project" value="UniProtKB-UniPathway"/>
</dbReference>
<dbReference type="NCBIfam" id="NF005058">
    <property type="entry name" value="PRK06466.1"/>
    <property type="match status" value="1"/>
</dbReference>
<keyword evidence="7 14" id="KW-0808">Transferase</keyword>
<dbReference type="GO" id="GO:0030976">
    <property type="term" value="F:thiamine pyrophosphate binding"/>
    <property type="evidence" value="ECO:0007669"/>
    <property type="project" value="UniProtKB-UniRule"/>
</dbReference>
<keyword evidence="6" id="KW-0285">Flavoprotein</keyword>
<evidence type="ECO:0000313" key="19">
    <source>
        <dbReference type="Proteomes" id="UP000218327"/>
    </source>
</evidence>
<comment type="similarity">
    <text evidence="3 14">Belongs to the TPP enzyme family.</text>
</comment>
<dbReference type="SUPFAM" id="SSF52467">
    <property type="entry name" value="DHS-like NAD/FAD-binding domain"/>
    <property type="match status" value="1"/>
</dbReference>
<dbReference type="Pfam" id="PF00205">
    <property type="entry name" value="TPP_enzyme_M"/>
    <property type="match status" value="1"/>
</dbReference>
<keyword evidence="5 14" id="KW-0028">Amino-acid biosynthesis</keyword>
<comment type="pathway">
    <text evidence="2 14">Amino-acid biosynthesis; L-valine biosynthesis; L-valine from pyruvate: step 1/4.</text>
</comment>
<comment type="cofactor">
    <cofactor evidence="14">
        <name>thiamine diphosphate</name>
        <dbReference type="ChEBI" id="CHEBI:58937"/>
    </cofactor>
    <text evidence="14">Binds 1 thiamine pyrophosphate per subunit.</text>
</comment>
<dbReference type="InterPro" id="IPR029035">
    <property type="entry name" value="DHS-like_NAD/FAD-binding_dom"/>
</dbReference>
<protein>
    <recommendedName>
        <fullName evidence="4 14">Acetolactate synthase</fullName>
        <ecNumber evidence="4 14">2.2.1.6</ecNumber>
    </recommendedName>
</protein>
<evidence type="ECO:0000256" key="14">
    <source>
        <dbReference type="RuleBase" id="RU003591"/>
    </source>
</evidence>
<dbReference type="Pfam" id="PF02775">
    <property type="entry name" value="TPP_enzyme_C"/>
    <property type="match status" value="1"/>
</dbReference>
<dbReference type="GO" id="GO:0003984">
    <property type="term" value="F:acetolactate synthase activity"/>
    <property type="evidence" value="ECO:0007669"/>
    <property type="project" value="UniProtKB-EC"/>
</dbReference>
<dbReference type="UniPathway" id="UPA00049">
    <property type="reaction ID" value="UER00059"/>
</dbReference>
<accession>A0A2A5AEP7</accession>
<dbReference type="SUPFAM" id="SSF52518">
    <property type="entry name" value="Thiamin diphosphate-binding fold (THDP-binding)"/>
    <property type="match status" value="2"/>
</dbReference>
<sequence length="576" mass="63029">MDQLSGGEMLIRALHDEGVNIIFGYPGGAVLHIYDAIFNQDKVEHILVRHEQAATHAADGYARSTGKPGVVLVTSGPGATNAITGIATAYMDSIPMVVISGQVESRLIGSDGFQETDMVGVSRPIVKHSFMVRRPEDIPLIVKKAFHIATTGRPGPVVIDVPKDVTDPKDKFPYQYPDTVKMRSYAVPDKGHSGQIKKAVEALLKAKRPMIYAGGGVIQGNGSELLTTLTRKLGFPITNTLMGLGAYPASDKQFLGMLGMHGTYEANMAMHYCDVLLAIGARFDDRVTNSDISKFCPDATILHVDIDPASISKTVIVDVPIVGSVVSVLEEMLSQLESSKQDVDKPSLEVWWNQIGQWREKDSLHINKCEDGVTIKPQEVVKAVYEITKGDAFVSSDVGQHQMFAAQYYGFDKPRRWINSGGLGTMGFGLPAAMGVQFAHPDAVSVCITGEGSFQMNLQELATCMQYQLPIKVICLNNRALGMVKQWQDMQYGGRYSHSTYADSLPDFTKLAEAYGHVGIKIDKVADLHSKLQEAFALKDKLVFVDVWVDPDEHVYPMAIKGGSMKDMILSKTERT</sequence>
<dbReference type="GO" id="GO:0005948">
    <property type="term" value="C:acetolactate synthase complex"/>
    <property type="evidence" value="ECO:0007669"/>
    <property type="project" value="TreeGrafter"/>
</dbReference>
<dbReference type="FunFam" id="3.40.50.970:FF:000007">
    <property type="entry name" value="Acetolactate synthase"/>
    <property type="match status" value="1"/>
</dbReference>
<evidence type="ECO:0000259" key="16">
    <source>
        <dbReference type="Pfam" id="PF02775"/>
    </source>
</evidence>
<evidence type="ECO:0000256" key="3">
    <source>
        <dbReference type="ARBA" id="ARBA00007812"/>
    </source>
</evidence>
<evidence type="ECO:0000256" key="8">
    <source>
        <dbReference type="ARBA" id="ARBA00022723"/>
    </source>
</evidence>
<dbReference type="Gene3D" id="3.40.50.1220">
    <property type="entry name" value="TPP-binding domain"/>
    <property type="match status" value="1"/>
</dbReference>
<proteinExistence type="inferred from homology"/>
<evidence type="ECO:0000256" key="4">
    <source>
        <dbReference type="ARBA" id="ARBA00013145"/>
    </source>
</evidence>
<evidence type="ECO:0000259" key="15">
    <source>
        <dbReference type="Pfam" id="PF00205"/>
    </source>
</evidence>
<dbReference type="InterPro" id="IPR011766">
    <property type="entry name" value="TPP_enzyme_TPP-bd"/>
</dbReference>
<dbReference type="CDD" id="cd02015">
    <property type="entry name" value="TPP_AHAS"/>
    <property type="match status" value="1"/>
</dbReference>
<dbReference type="CDD" id="cd07035">
    <property type="entry name" value="TPP_PYR_POX_like"/>
    <property type="match status" value="1"/>
</dbReference>
<feature type="domain" description="Thiamine pyrophosphate enzyme TPP-binding" evidence="16">
    <location>
        <begin position="397"/>
        <end position="547"/>
    </location>
</feature>
<dbReference type="EC" id="2.2.1.6" evidence="4 14"/>
<dbReference type="GO" id="GO:0050660">
    <property type="term" value="F:flavin adenine dinucleotide binding"/>
    <property type="evidence" value="ECO:0007669"/>
    <property type="project" value="InterPro"/>
</dbReference>
<dbReference type="FunFam" id="3.40.50.970:FF:000016">
    <property type="entry name" value="Acetolactate synthase"/>
    <property type="match status" value="1"/>
</dbReference>